<keyword evidence="4" id="KW-1185">Reference proteome</keyword>
<sequence length="285" mass="31945">MLYTNDAYTPHEAEIVEFIKDHHDIFTIRLKFTDPELDSKYSFRPGQFNMIYFYGVGEVAISIVNDRDHQKGRFEHTIQVVGRVTKGMMKLQTGDKVGVRGPFGTSWPMAEAKGKDVVIVTGGLGNAPLVAATEEVLQNRNQYGKLRVIHGIKSQDWLIYQDMYERWHNSPDTKVMMATSAEDPVDNGKWEWKKGFVTAYIPELDIDFANSVVMTVGPEPMMLAVAKEFIKAGAKPDNVFVSLERSMKCAIGHCGHCQLGSQFICKDGAVYPYPACEKLLAVKGL</sequence>
<keyword evidence="1" id="KW-0408">Iron</keyword>
<keyword evidence="1" id="KW-0479">Metal-binding</keyword>
<dbReference type="GO" id="GO:0016491">
    <property type="term" value="F:oxidoreductase activity"/>
    <property type="evidence" value="ECO:0007669"/>
    <property type="project" value="InterPro"/>
</dbReference>
<keyword evidence="1" id="KW-0411">Iron-sulfur</keyword>
<feature type="binding site" evidence="1">
    <location>
        <position position="249"/>
    </location>
    <ligand>
        <name>[2Fe-2S] cluster</name>
        <dbReference type="ChEBI" id="CHEBI:190135"/>
    </ligand>
</feature>
<evidence type="ECO:0000313" key="3">
    <source>
        <dbReference type="EMBL" id="AUR52734.1"/>
    </source>
</evidence>
<keyword evidence="1" id="KW-0001">2Fe-2S</keyword>
<dbReference type="OrthoDB" id="9796486at2"/>
<dbReference type="Gene3D" id="3.40.50.80">
    <property type="entry name" value="Nucleotide-binding domain of ferredoxin-NADP reductase (FNR) module"/>
    <property type="match status" value="1"/>
</dbReference>
<dbReference type="CDD" id="cd06221">
    <property type="entry name" value="sulfite_reductase_like"/>
    <property type="match status" value="1"/>
</dbReference>
<dbReference type="InterPro" id="IPR050353">
    <property type="entry name" value="PyrK_electron_transfer"/>
</dbReference>
<dbReference type="PIRSF" id="PIRSF006816">
    <property type="entry name" value="Cyc3_hyd_g"/>
    <property type="match status" value="1"/>
</dbReference>
<dbReference type="GO" id="GO:0050660">
    <property type="term" value="F:flavin adenine dinucleotide binding"/>
    <property type="evidence" value="ECO:0007669"/>
    <property type="project" value="InterPro"/>
</dbReference>
<dbReference type="GO" id="GO:0051537">
    <property type="term" value="F:2 iron, 2 sulfur cluster binding"/>
    <property type="evidence" value="ECO:0007669"/>
    <property type="project" value="UniProtKB-KW"/>
</dbReference>
<dbReference type="Gene3D" id="2.40.30.10">
    <property type="entry name" value="Translation factors"/>
    <property type="match status" value="1"/>
</dbReference>
<dbReference type="InterPro" id="IPR012165">
    <property type="entry name" value="Cyt_c3_hydrogenase_gsu"/>
</dbReference>
<dbReference type="InterPro" id="IPR039261">
    <property type="entry name" value="FNR_nucleotide-bd"/>
</dbReference>
<dbReference type="InterPro" id="IPR017938">
    <property type="entry name" value="Riboflavin_synthase-like_b-brl"/>
</dbReference>
<comment type="cofactor">
    <cofactor evidence="1">
        <name>[2Fe-2S] cluster</name>
        <dbReference type="ChEBI" id="CHEBI:190135"/>
    </cofactor>
    <text evidence="1">Binds 1 [2Fe-2S] cluster per subunit.</text>
</comment>
<evidence type="ECO:0000313" key="4">
    <source>
        <dbReference type="Proteomes" id="UP000236655"/>
    </source>
</evidence>
<evidence type="ECO:0000259" key="2">
    <source>
        <dbReference type="PROSITE" id="PS51384"/>
    </source>
</evidence>
<dbReference type="PROSITE" id="PS51384">
    <property type="entry name" value="FAD_FR"/>
    <property type="match status" value="1"/>
</dbReference>
<feature type="binding site" evidence="1">
    <location>
        <position position="254"/>
    </location>
    <ligand>
        <name>[2Fe-2S] cluster</name>
        <dbReference type="ChEBI" id="CHEBI:190135"/>
    </ligand>
</feature>
<dbReference type="Proteomes" id="UP000236655">
    <property type="component" value="Chromosome"/>
</dbReference>
<protein>
    <submittedName>
        <fullName evidence="3">Ni/Fe hydrogenase subunit gamma</fullName>
    </submittedName>
</protein>
<dbReference type="InterPro" id="IPR019480">
    <property type="entry name" value="Dihydroorotate_DH_Fe-S-bd"/>
</dbReference>
<dbReference type="PANTHER" id="PTHR43513">
    <property type="entry name" value="DIHYDROOROTATE DEHYDROGENASE B (NAD(+)), ELECTRON TRANSFER SUBUNIT"/>
    <property type="match status" value="1"/>
</dbReference>
<evidence type="ECO:0000256" key="1">
    <source>
        <dbReference type="PIRSR" id="PIRSR006816-2"/>
    </source>
</evidence>
<dbReference type="InterPro" id="IPR001433">
    <property type="entry name" value="OxRdtase_FAD/NAD-bd"/>
</dbReference>
<dbReference type="AlphaFoldDB" id="A0A2I7N8E7"/>
<reference evidence="4" key="1">
    <citation type="submission" date="2017-11" db="EMBL/GenBank/DDBJ databases">
        <authorList>
            <person name="Chan K.G."/>
            <person name="Lee L.S."/>
        </authorList>
    </citation>
    <scope>NUCLEOTIDE SEQUENCE [LARGE SCALE GENOMIC DNA]</scope>
    <source>
        <strain evidence="4">DSM 100970</strain>
    </source>
</reference>
<gene>
    <name evidence="3" type="ORF">CUN60_10640</name>
</gene>
<dbReference type="RefSeq" id="WP_102952022.1">
    <property type="nucleotide sequence ID" value="NZ_CP024847.1"/>
</dbReference>
<dbReference type="Pfam" id="PF10418">
    <property type="entry name" value="DHODB_Fe-S_bind"/>
    <property type="match status" value="1"/>
</dbReference>
<dbReference type="Pfam" id="PF00175">
    <property type="entry name" value="NAD_binding_1"/>
    <property type="match status" value="1"/>
</dbReference>
<dbReference type="InterPro" id="IPR017927">
    <property type="entry name" value="FAD-bd_FR_type"/>
</dbReference>
<organism evidence="3 4">
    <name type="scientific">Aquella oligotrophica</name>
    <dbReference type="NCBI Taxonomy" id="2067065"/>
    <lineage>
        <taxon>Bacteria</taxon>
        <taxon>Pseudomonadati</taxon>
        <taxon>Pseudomonadota</taxon>
        <taxon>Betaproteobacteria</taxon>
        <taxon>Neisseriales</taxon>
        <taxon>Neisseriaceae</taxon>
        <taxon>Aquella</taxon>
    </lineage>
</organism>
<dbReference type="PANTHER" id="PTHR43513:SF3">
    <property type="entry name" value="DIHYDROOROTATE DEHYDROGENASE B (NAD(+)), ELECTRON TRANSFER SUBUNIT-RELATED"/>
    <property type="match status" value="1"/>
</dbReference>
<proteinExistence type="predicted"/>
<dbReference type="EMBL" id="CP024847">
    <property type="protein sequence ID" value="AUR52734.1"/>
    <property type="molecule type" value="Genomic_DNA"/>
</dbReference>
<feature type="binding site" evidence="1">
    <location>
        <position position="257"/>
    </location>
    <ligand>
        <name>[2Fe-2S] cluster</name>
        <dbReference type="ChEBI" id="CHEBI:190135"/>
    </ligand>
</feature>
<dbReference type="KEGG" id="nba:CUN60_10640"/>
<name>A0A2I7N8E7_9NEIS</name>
<dbReference type="SUPFAM" id="SSF52343">
    <property type="entry name" value="Ferredoxin reductase-like, C-terminal NADP-linked domain"/>
    <property type="match status" value="1"/>
</dbReference>
<dbReference type="GO" id="GO:0046872">
    <property type="term" value="F:metal ion binding"/>
    <property type="evidence" value="ECO:0007669"/>
    <property type="project" value="UniProtKB-KW"/>
</dbReference>
<accession>A0A2I7N8E7</accession>
<feature type="domain" description="FAD-binding FR-type" evidence="2">
    <location>
        <begin position="8"/>
        <end position="109"/>
    </location>
</feature>
<dbReference type="GO" id="GO:0006221">
    <property type="term" value="P:pyrimidine nucleotide biosynthetic process"/>
    <property type="evidence" value="ECO:0007669"/>
    <property type="project" value="InterPro"/>
</dbReference>
<feature type="binding site" evidence="1">
    <location>
        <position position="265"/>
    </location>
    <ligand>
        <name>[2Fe-2S] cluster</name>
        <dbReference type="ChEBI" id="CHEBI:190135"/>
    </ligand>
</feature>
<dbReference type="SUPFAM" id="SSF63380">
    <property type="entry name" value="Riboflavin synthase domain-like"/>
    <property type="match status" value="1"/>
</dbReference>